<dbReference type="Pfam" id="PF01433">
    <property type="entry name" value="Peptidase_M1"/>
    <property type="match status" value="1"/>
</dbReference>
<evidence type="ECO:0000259" key="21">
    <source>
        <dbReference type="Pfam" id="PF17900"/>
    </source>
</evidence>
<evidence type="ECO:0000256" key="8">
    <source>
        <dbReference type="ARBA" id="ARBA00022729"/>
    </source>
</evidence>
<evidence type="ECO:0000256" key="10">
    <source>
        <dbReference type="ARBA" id="ARBA00022833"/>
    </source>
</evidence>
<feature type="site" description="Transition state stabilizer" evidence="17">
    <location>
        <position position="420"/>
    </location>
</feature>
<evidence type="ECO:0000313" key="22">
    <source>
        <dbReference type="EMBL" id="EDW60256.1"/>
    </source>
</evidence>
<dbReference type="Pfam" id="PF11838">
    <property type="entry name" value="ERAP1_C"/>
    <property type="match status" value="1"/>
</dbReference>
<dbReference type="Proteomes" id="UP000008792">
    <property type="component" value="Unassembled WGS sequence"/>
</dbReference>
<organism evidence="22 23">
    <name type="scientific">Drosophila virilis</name>
    <name type="common">Fruit fly</name>
    <dbReference type="NCBI Taxonomy" id="7244"/>
    <lineage>
        <taxon>Eukaryota</taxon>
        <taxon>Metazoa</taxon>
        <taxon>Ecdysozoa</taxon>
        <taxon>Arthropoda</taxon>
        <taxon>Hexapoda</taxon>
        <taxon>Insecta</taxon>
        <taxon>Pterygota</taxon>
        <taxon>Neoptera</taxon>
        <taxon>Endopterygota</taxon>
        <taxon>Diptera</taxon>
        <taxon>Brachycera</taxon>
        <taxon>Muscomorpha</taxon>
        <taxon>Ephydroidea</taxon>
        <taxon>Drosophilidae</taxon>
        <taxon>Drosophila</taxon>
    </lineage>
</organism>
<dbReference type="FunFam" id="1.10.390.10:FF:000013">
    <property type="entry name" value="Aminopeptidase N"/>
    <property type="match status" value="1"/>
</dbReference>
<dbReference type="HOGENOM" id="CLU_003705_2_0_1"/>
<keyword evidence="10 16" id="KW-0862">Zinc</keyword>
<dbReference type="PANTHER" id="PTHR11533">
    <property type="entry name" value="PROTEASE M1 ZINC METALLOPROTEASE"/>
    <property type="match status" value="1"/>
</dbReference>
<protein>
    <recommendedName>
        <fullName evidence="18">Aminopeptidase</fullName>
        <ecNumber evidence="18">3.4.11.-</ecNumber>
    </recommendedName>
</protein>
<comment type="similarity">
    <text evidence="2 18">Belongs to the peptidase M1 family.</text>
</comment>
<evidence type="ECO:0000256" key="16">
    <source>
        <dbReference type="PIRSR" id="PIRSR634016-3"/>
    </source>
</evidence>
<feature type="binding site" evidence="16">
    <location>
        <position position="334"/>
    </location>
    <ligand>
        <name>Zn(2+)</name>
        <dbReference type="ChEBI" id="CHEBI:29105"/>
        <note>catalytic</note>
    </ligand>
</feature>
<dbReference type="Gene3D" id="1.10.390.10">
    <property type="entry name" value="Neutral Protease Domain 2"/>
    <property type="match status" value="1"/>
</dbReference>
<dbReference type="Gene3D" id="1.25.50.20">
    <property type="match status" value="1"/>
</dbReference>
<comment type="cofactor">
    <cofactor evidence="16 18">
        <name>Zn(2+)</name>
        <dbReference type="ChEBI" id="CHEBI:29105"/>
    </cofactor>
    <text evidence="16 18">Binds 1 zinc ion per subunit.</text>
</comment>
<dbReference type="KEGG" id="dvi:6625367"/>
<dbReference type="GO" id="GO:0005886">
    <property type="term" value="C:plasma membrane"/>
    <property type="evidence" value="ECO:0007669"/>
    <property type="project" value="UniProtKB-SubCell"/>
</dbReference>
<dbReference type="InParanoid" id="B4LPL8"/>
<dbReference type="OMA" id="YQLEMHF"/>
<dbReference type="OrthoDB" id="7881787at2759"/>
<evidence type="ECO:0000256" key="15">
    <source>
        <dbReference type="PIRSR" id="PIRSR634016-1"/>
    </source>
</evidence>
<evidence type="ECO:0000256" key="3">
    <source>
        <dbReference type="ARBA" id="ARBA00022438"/>
    </source>
</evidence>
<dbReference type="InterPro" id="IPR014782">
    <property type="entry name" value="Peptidase_M1_dom"/>
</dbReference>
<dbReference type="InterPro" id="IPR042097">
    <property type="entry name" value="Aminopeptidase_N-like_N_sf"/>
</dbReference>
<dbReference type="Gene3D" id="2.60.40.1910">
    <property type="match status" value="1"/>
</dbReference>
<evidence type="ECO:0000256" key="4">
    <source>
        <dbReference type="ARBA" id="ARBA00022475"/>
    </source>
</evidence>
<keyword evidence="5" id="KW-0336">GPI-anchor</keyword>
<evidence type="ECO:0000256" key="9">
    <source>
        <dbReference type="ARBA" id="ARBA00022801"/>
    </source>
</evidence>
<dbReference type="FunCoup" id="B4LPL8">
    <property type="interactions" value="67"/>
</dbReference>
<feature type="binding site" evidence="16">
    <location>
        <position position="357"/>
    </location>
    <ligand>
        <name>Zn(2+)</name>
        <dbReference type="ChEBI" id="CHEBI:29105"/>
        <note>catalytic</note>
    </ligand>
</feature>
<dbReference type="EC" id="3.4.11.-" evidence="18"/>
<dbReference type="CDD" id="cd09601">
    <property type="entry name" value="M1_APN-Q_like"/>
    <property type="match status" value="1"/>
</dbReference>
<dbReference type="PhylomeDB" id="B4LPL8"/>
<dbReference type="InterPro" id="IPR045357">
    <property type="entry name" value="Aminopeptidase_N-like_N"/>
</dbReference>
<accession>B4LPL8</accession>
<keyword evidence="9 18" id="KW-0378">Hydrolase</keyword>
<keyword evidence="4" id="KW-1003">Cell membrane</keyword>
<dbReference type="GO" id="GO:0043171">
    <property type="term" value="P:peptide catabolic process"/>
    <property type="evidence" value="ECO:0007669"/>
    <property type="project" value="TreeGrafter"/>
</dbReference>
<sequence length="910" mass="105538">MRELSYYLVSLLLATGVLSSYNAYRLPTALKPQHYDLRILTHLTGPDELRFEGRVKIDFQILQETRNITLHAKNLTIDEANISLTSLNGSNYSITNIEVNEKCEFYIMHLAEKLQLTERYRLIMPFKSMLNANDTGYYCSSFDDSVTKQAHYLAATQFSPTYARTAFPCFDEPHLRATFRVTLGYHKNYTGLSNTPVNKCVVHDTLEDYVWCEHEPLLSTSTYLVAYAVHNLTSVPARPSDTVHKVTFRSWMQPKVVEESSFLVEFAPKALSYLERLLEYTFPLHKVDQLALPTHKFSAMENWGLVTFKQSHFVHNDEVEMQQTKENKASTVAHEYAHQWFGNLVAIKWWNDLWLKEGPSTYFGYLTLKSLMPEWGSFERSIANDLALFFYQDMFNDTIAISRSVNDSKSILEQFTPYVYKKGSLTIRMLHMLLGNDVFFTGIRNYVDRHAYDSVAQSDLWQAMQEAAVVKGTSAAAIPLSTVMDSWTLQRGYPLVSVIRNYTAGFVRVNQTRFMLATAGEDKNDESCWWIPLTFVNQLHGDFEQTQPQFWLECPGAEKTVQLINIPSPDEWLMLNPQVNSIYRVNYDERNWRMIIDTLNSDDHFRDIHVLNRAQLVDDLLALASTKHQSYELAFRMLEYLPRERELLPWNTAIEVLNKLGALFRDEMAMKFRLFMRKLVAPLYGRCPQINSVELRTKSSPSIAVYRLAYNQACRYGVDDCVRQAVRYTQGTEYGTEVPVNYRDIMYCTSIGQGNDMLFHFVRERFQNLTADAIKEAWATELGCSPDFSQLQSFLDYLLQATDKTTYSYYIQAVTSALRRQHVAPETADHILKHATILNNKFSSKEIKMLLLTIIGNSYTELEEHQLRQQLKGLSKFEEHLREAFNMRAINRDWLTQRAEYFIRALSKYL</sequence>
<feature type="active site" description="Proton acceptor" evidence="15">
    <location>
        <position position="335"/>
    </location>
</feature>
<evidence type="ECO:0000256" key="14">
    <source>
        <dbReference type="ARBA" id="ARBA00023288"/>
    </source>
</evidence>
<evidence type="ECO:0000256" key="18">
    <source>
        <dbReference type="RuleBase" id="RU364040"/>
    </source>
</evidence>
<dbReference type="GO" id="GO:0008270">
    <property type="term" value="F:zinc ion binding"/>
    <property type="evidence" value="ECO:0007669"/>
    <property type="project" value="UniProtKB-UniRule"/>
</dbReference>
<feature type="domain" description="Peptidase M1 membrane alanine aminopeptidase" evidence="19">
    <location>
        <begin position="264"/>
        <end position="487"/>
    </location>
</feature>
<keyword evidence="8" id="KW-0732">Signal</keyword>
<dbReference type="InterPro" id="IPR034016">
    <property type="entry name" value="M1_APN-typ"/>
</dbReference>
<gene>
    <name evidence="22" type="primary">Dvir\GJ20962</name>
    <name evidence="22" type="ORF">Dvir_GJ20962</name>
</gene>
<evidence type="ECO:0000256" key="17">
    <source>
        <dbReference type="PIRSR" id="PIRSR634016-4"/>
    </source>
</evidence>
<evidence type="ECO:0000313" key="23">
    <source>
        <dbReference type="Proteomes" id="UP000008792"/>
    </source>
</evidence>
<dbReference type="PRINTS" id="PR00756">
    <property type="entry name" value="ALADIPTASE"/>
</dbReference>
<dbReference type="EMBL" id="CH940648">
    <property type="protein sequence ID" value="EDW60256.1"/>
    <property type="molecule type" value="Genomic_DNA"/>
</dbReference>
<dbReference type="SUPFAM" id="SSF63737">
    <property type="entry name" value="Leukotriene A4 hydrolase N-terminal domain"/>
    <property type="match status" value="1"/>
</dbReference>
<keyword evidence="6 18" id="KW-0645">Protease</keyword>
<evidence type="ECO:0000256" key="2">
    <source>
        <dbReference type="ARBA" id="ARBA00010136"/>
    </source>
</evidence>
<name>B4LPL8_DROVI</name>
<dbReference type="GO" id="GO:0042277">
    <property type="term" value="F:peptide binding"/>
    <property type="evidence" value="ECO:0007669"/>
    <property type="project" value="TreeGrafter"/>
</dbReference>
<dbReference type="InterPro" id="IPR050344">
    <property type="entry name" value="Peptidase_M1_aminopeptidases"/>
</dbReference>
<dbReference type="InterPro" id="IPR001930">
    <property type="entry name" value="Peptidase_M1"/>
</dbReference>
<keyword evidence="3 18" id="KW-0031">Aminopeptidase</keyword>
<dbReference type="MEROPS" id="M01.A07"/>
<reference evidence="22 23" key="1">
    <citation type="journal article" date="2007" name="Nature">
        <title>Evolution of genes and genomes on the Drosophila phylogeny.</title>
        <authorList>
            <consortium name="Drosophila 12 Genomes Consortium"/>
            <person name="Clark A.G."/>
            <person name="Eisen M.B."/>
            <person name="Smith D.R."/>
            <person name="Bergman C.M."/>
            <person name="Oliver B."/>
            <person name="Markow T.A."/>
            <person name="Kaufman T.C."/>
            <person name="Kellis M."/>
            <person name="Gelbart W."/>
            <person name="Iyer V.N."/>
            <person name="Pollard D.A."/>
            <person name="Sackton T.B."/>
            <person name="Larracuente A.M."/>
            <person name="Singh N.D."/>
            <person name="Abad J.P."/>
            <person name="Abt D.N."/>
            <person name="Adryan B."/>
            <person name="Aguade M."/>
            <person name="Akashi H."/>
            <person name="Anderson W.W."/>
            <person name="Aquadro C.F."/>
            <person name="Ardell D.H."/>
            <person name="Arguello R."/>
            <person name="Artieri C.G."/>
            <person name="Barbash D.A."/>
            <person name="Barker D."/>
            <person name="Barsanti P."/>
            <person name="Batterham P."/>
            <person name="Batzoglou S."/>
            <person name="Begun D."/>
            <person name="Bhutkar A."/>
            <person name="Blanco E."/>
            <person name="Bosak S.A."/>
            <person name="Bradley R.K."/>
            <person name="Brand A.D."/>
            <person name="Brent M.R."/>
            <person name="Brooks A.N."/>
            <person name="Brown R.H."/>
            <person name="Butlin R.K."/>
            <person name="Caggese C."/>
            <person name="Calvi B.R."/>
            <person name="Bernardo de Carvalho A."/>
            <person name="Caspi A."/>
            <person name="Castrezana S."/>
            <person name="Celniker S.E."/>
            <person name="Chang J.L."/>
            <person name="Chapple C."/>
            <person name="Chatterji S."/>
            <person name="Chinwalla A."/>
            <person name="Civetta A."/>
            <person name="Clifton S.W."/>
            <person name="Comeron J.M."/>
            <person name="Costello J.C."/>
            <person name="Coyne J.A."/>
            <person name="Daub J."/>
            <person name="David R.G."/>
            <person name="Delcher A.L."/>
            <person name="Delehaunty K."/>
            <person name="Do C.B."/>
            <person name="Ebling H."/>
            <person name="Edwards K."/>
            <person name="Eickbush T."/>
            <person name="Evans J.D."/>
            <person name="Filipski A."/>
            <person name="Findeiss S."/>
            <person name="Freyhult E."/>
            <person name="Fulton L."/>
            <person name="Fulton R."/>
            <person name="Garcia A.C."/>
            <person name="Gardiner A."/>
            <person name="Garfield D.A."/>
            <person name="Garvin B.E."/>
            <person name="Gibson G."/>
            <person name="Gilbert D."/>
            <person name="Gnerre S."/>
            <person name="Godfrey J."/>
            <person name="Good R."/>
            <person name="Gotea V."/>
            <person name="Gravely B."/>
            <person name="Greenberg A.J."/>
            <person name="Griffiths-Jones S."/>
            <person name="Gross S."/>
            <person name="Guigo R."/>
            <person name="Gustafson E.A."/>
            <person name="Haerty W."/>
            <person name="Hahn M.W."/>
            <person name="Halligan D.L."/>
            <person name="Halpern A.L."/>
            <person name="Halter G.M."/>
            <person name="Han M.V."/>
            <person name="Heger A."/>
            <person name="Hillier L."/>
            <person name="Hinrichs A.S."/>
            <person name="Holmes I."/>
            <person name="Hoskins R.A."/>
            <person name="Hubisz M.J."/>
            <person name="Hultmark D."/>
            <person name="Huntley M.A."/>
            <person name="Jaffe D.B."/>
            <person name="Jagadeeshan S."/>
            <person name="Jeck W.R."/>
            <person name="Johnson J."/>
            <person name="Jones C.D."/>
            <person name="Jordan W.C."/>
            <person name="Karpen G.H."/>
            <person name="Kataoka E."/>
            <person name="Keightley P.D."/>
            <person name="Kheradpour P."/>
            <person name="Kirkness E.F."/>
            <person name="Koerich L.B."/>
            <person name="Kristiansen K."/>
            <person name="Kudrna D."/>
            <person name="Kulathinal R.J."/>
            <person name="Kumar S."/>
            <person name="Kwok R."/>
            <person name="Lander E."/>
            <person name="Langley C.H."/>
            <person name="Lapoint R."/>
            <person name="Lazzaro B.P."/>
            <person name="Lee S.J."/>
            <person name="Levesque L."/>
            <person name="Li R."/>
            <person name="Lin C.F."/>
            <person name="Lin M.F."/>
            <person name="Lindblad-Toh K."/>
            <person name="Llopart A."/>
            <person name="Long M."/>
            <person name="Low L."/>
            <person name="Lozovsky E."/>
            <person name="Lu J."/>
            <person name="Luo M."/>
            <person name="Machado C.A."/>
            <person name="Makalowski W."/>
            <person name="Marzo M."/>
            <person name="Matsuda M."/>
            <person name="Matzkin L."/>
            <person name="McAllister B."/>
            <person name="McBride C.S."/>
            <person name="McKernan B."/>
            <person name="McKernan K."/>
            <person name="Mendez-Lago M."/>
            <person name="Minx P."/>
            <person name="Mollenhauer M.U."/>
            <person name="Montooth K."/>
            <person name="Mount S.M."/>
            <person name="Mu X."/>
            <person name="Myers E."/>
            <person name="Negre B."/>
            <person name="Newfeld S."/>
            <person name="Nielsen R."/>
            <person name="Noor M.A."/>
            <person name="O'Grady P."/>
            <person name="Pachter L."/>
            <person name="Papaceit M."/>
            <person name="Parisi M.J."/>
            <person name="Parisi M."/>
            <person name="Parts L."/>
            <person name="Pedersen J.S."/>
            <person name="Pesole G."/>
            <person name="Phillippy A.M."/>
            <person name="Ponting C.P."/>
            <person name="Pop M."/>
            <person name="Porcelli D."/>
            <person name="Powell J.R."/>
            <person name="Prohaska S."/>
            <person name="Pruitt K."/>
            <person name="Puig M."/>
            <person name="Quesneville H."/>
            <person name="Ram K.R."/>
            <person name="Rand D."/>
            <person name="Rasmussen M.D."/>
            <person name="Reed L.K."/>
            <person name="Reenan R."/>
            <person name="Reily A."/>
            <person name="Remington K.A."/>
            <person name="Rieger T.T."/>
            <person name="Ritchie M.G."/>
            <person name="Robin C."/>
            <person name="Rogers Y.H."/>
            <person name="Rohde C."/>
            <person name="Rozas J."/>
            <person name="Rubenfield M.J."/>
            <person name="Ruiz A."/>
            <person name="Russo S."/>
            <person name="Salzberg S.L."/>
            <person name="Sanchez-Gracia A."/>
            <person name="Saranga D.J."/>
            <person name="Sato H."/>
            <person name="Schaeffer S.W."/>
            <person name="Schatz M.C."/>
            <person name="Schlenke T."/>
            <person name="Schwartz R."/>
            <person name="Segarra C."/>
            <person name="Singh R.S."/>
            <person name="Sirot L."/>
            <person name="Sirota M."/>
            <person name="Sisneros N.B."/>
            <person name="Smith C.D."/>
            <person name="Smith T.F."/>
            <person name="Spieth J."/>
            <person name="Stage D.E."/>
            <person name="Stark A."/>
            <person name="Stephan W."/>
            <person name="Strausberg R.L."/>
            <person name="Strempel S."/>
            <person name="Sturgill D."/>
            <person name="Sutton G."/>
            <person name="Sutton G.G."/>
            <person name="Tao W."/>
            <person name="Teichmann S."/>
            <person name="Tobari Y.N."/>
            <person name="Tomimura Y."/>
            <person name="Tsolas J.M."/>
            <person name="Valente V.L."/>
            <person name="Venter E."/>
            <person name="Venter J.C."/>
            <person name="Vicario S."/>
            <person name="Vieira F.G."/>
            <person name="Vilella A.J."/>
            <person name="Villasante A."/>
            <person name="Walenz B."/>
            <person name="Wang J."/>
            <person name="Wasserman M."/>
            <person name="Watts T."/>
            <person name="Wilson D."/>
            <person name="Wilson R.K."/>
            <person name="Wing R.A."/>
            <person name="Wolfner M.F."/>
            <person name="Wong A."/>
            <person name="Wong G.K."/>
            <person name="Wu C.I."/>
            <person name="Wu G."/>
            <person name="Yamamoto D."/>
            <person name="Yang H.P."/>
            <person name="Yang S.P."/>
            <person name="Yorke J.A."/>
            <person name="Yoshida K."/>
            <person name="Zdobnov E."/>
            <person name="Zhang P."/>
            <person name="Zhang Y."/>
            <person name="Zimin A.V."/>
            <person name="Baldwin J."/>
            <person name="Abdouelleil A."/>
            <person name="Abdulkadir J."/>
            <person name="Abebe A."/>
            <person name="Abera B."/>
            <person name="Abreu J."/>
            <person name="Acer S.C."/>
            <person name="Aftuck L."/>
            <person name="Alexander A."/>
            <person name="An P."/>
            <person name="Anderson E."/>
            <person name="Anderson S."/>
            <person name="Arachi H."/>
            <person name="Azer M."/>
            <person name="Bachantsang P."/>
            <person name="Barry A."/>
            <person name="Bayul T."/>
            <person name="Berlin A."/>
            <person name="Bessette D."/>
            <person name="Bloom T."/>
            <person name="Blye J."/>
            <person name="Boguslavskiy L."/>
            <person name="Bonnet C."/>
            <person name="Boukhgalter B."/>
            <person name="Bourzgui I."/>
            <person name="Brown A."/>
            <person name="Cahill P."/>
            <person name="Channer S."/>
            <person name="Cheshatsang Y."/>
            <person name="Chuda L."/>
            <person name="Citroen M."/>
            <person name="Collymore A."/>
            <person name="Cooke P."/>
            <person name="Costello M."/>
            <person name="D'Aco K."/>
            <person name="Daza R."/>
            <person name="De Haan G."/>
            <person name="DeGray S."/>
            <person name="DeMaso C."/>
            <person name="Dhargay N."/>
            <person name="Dooley K."/>
            <person name="Dooley E."/>
            <person name="Doricent M."/>
            <person name="Dorje P."/>
            <person name="Dorjee K."/>
            <person name="Dupes A."/>
            <person name="Elong R."/>
            <person name="Falk J."/>
            <person name="Farina A."/>
            <person name="Faro S."/>
            <person name="Ferguson D."/>
            <person name="Fisher S."/>
            <person name="Foley C.D."/>
            <person name="Franke A."/>
            <person name="Friedrich D."/>
            <person name="Gadbois L."/>
            <person name="Gearin G."/>
            <person name="Gearin C.R."/>
            <person name="Giannoukos G."/>
            <person name="Goode T."/>
            <person name="Graham J."/>
            <person name="Grandbois E."/>
            <person name="Grewal S."/>
            <person name="Gyaltsen K."/>
            <person name="Hafez N."/>
            <person name="Hagos B."/>
            <person name="Hall J."/>
            <person name="Henson C."/>
            <person name="Hollinger A."/>
            <person name="Honan T."/>
            <person name="Huard M.D."/>
            <person name="Hughes L."/>
            <person name="Hurhula B."/>
            <person name="Husby M.E."/>
            <person name="Kamat A."/>
            <person name="Kanga B."/>
            <person name="Kashin S."/>
            <person name="Khazanovich D."/>
            <person name="Kisner P."/>
            <person name="Lance K."/>
            <person name="Lara M."/>
            <person name="Lee W."/>
            <person name="Lennon N."/>
            <person name="Letendre F."/>
            <person name="LeVine R."/>
            <person name="Lipovsky A."/>
            <person name="Liu X."/>
            <person name="Liu J."/>
            <person name="Liu S."/>
            <person name="Lokyitsang T."/>
            <person name="Lokyitsang Y."/>
            <person name="Lubonja R."/>
            <person name="Lui A."/>
            <person name="MacDonald P."/>
            <person name="Magnisalis V."/>
            <person name="Maru K."/>
            <person name="Matthews C."/>
            <person name="McCusker W."/>
            <person name="McDonough S."/>
            <person name="Mehta T."/>
            <person name="Meldrim J."/>
            <person name="Meneus L."/>
            <person name="Mihai O."/>
            <person name="Mihalev A."/>
            <person name="Mihova T."/>
            <person name="Mittelman R."/>
            <person name="Mlenga V."/>
            <person name="Montmayeur A."/>
            <person name="Mulrain L."/>
            <person name="Navidi A."/>
            <person name="Naylor J."/>
            <person name="Negash T."/>
            <person name="Nguyen T."/>
            <person name="Nguyen N."/>
            <person name="Nicol R."/>
            <person name="Norbu C."/>
            <person name="Norbu N."/>
            <person name="Novod N."/>
            <person name="O'Neill B."/>
            <person name="Osman S."/>
            <person name="Markiewicz E."/>
            <person name="Oyono O.L."/>
            <person name="Patti C."/>
            <person name="Phunkhang P."/>
            <person name="Pierre F."/>
            <person name="Priest M."/>
            <person name="Raghuraman S."/>
            <person name="Rege F."/>
            <person name="Reyes R."/>
            <person name="Rise C."/>
            <person name="Rogov P."/>
            <person name="Ross K."/>
            <person name="Ryan E."/>
            <person name="Settipalli S."/>
            <person name="Shea T."/>
            <person name="Sherpa N."/>
            <person name="Shi L."/>
            <person name="Shih D."/>
            <person name="Sparrow T."/>
            <person name="Spaulding J."/>
            <person name="Stalker J."/>
            <person name="Stange-Thomann N."/>
            <person name="Stavropoulos S."/>
            <person name="Stone C."/>
            <person name="Strader C."/>
            <person name="Tesfaye S."/>
            <person name="Thomson T."/>
            <person name="Thoulutsang Y."/>
            <person name="Thoulutsang D."/>
            <person name="Topham K."/>
            <person name="Topping I."/>
            <person name="Tsamla T."/>
            <person name="Vassiliev H."/>
            <person name="Vo A."/>
            <person name="Wangchuk T."/>
            <person name="Wangdi T."/>
            <person name="Weiand M."/>
            <person name="Wilkinson J."/>
            <person name="Wilson A."/>
            <person name="Yadav S."/>
            <person name="Young G."/>
            <person name="Yu Q."/>
            <person name="Zembek L."/>
            <person name="Zhong D."/>
            <person name="Zimmer A."/>
            <person name="Zwirko Z."/>
            <person name="Jaffe D.B."/>
            <person name="Alvarez P."/>
            <person name="Brockman W."/>
            <person name="Butler J."/>
            <person name="Chin C."/>
            <person name="Gnerre S."/>
            <person name="Grabherr M."/>
            <person name="Kleber M."/>
            <person name="Mauceli E."/>
            <person name="MacCallum I."/>
        </authorList>
    </citation>
    <scope>NUCLEOTIDE SEQUENCE [LARGE SCALE GENOMIC DNA]</scope>
    <source>
        <strain evidence="23">Tucson 15010-1051.87</strain>
    </source>
</reference>
<dbReference type="Pfam" id="PF17900">
    <property type="entry name" value="Peptidase_M1_N"/>
    <property type="match status" value="1"/>
</dbReference>
<keyword evidence="14" id="KW-0449">Lipoprotein</keyword>
<feature type="domain" description="ERAP1-like C-terminal" evidence="20">
    <location>
        <begin position="572"/>
        <end position="886"/>
    </location>
</feature>
<dbReference type="SUPFAM" id="SSF55486">
    <property type="entry name" value="Metalloproteases ('zincins'), catalytic domain"/>
    <property type="match status" value="1"/>
</dbReference>
<evidence type="ECO:0000256" key="5">
    <source>
        <dbReference type="ARBA" id="ARBA00022622"/>
    </source>
</evidence>
<dbReference type="FunFam" id="2.60.40.1910:FF:000008">
    <property type="entry name" value="Aminopeptidase"/>
    <property type="match status" value="1"/>
</dbReference>
<feature type="domain" description="Aminopeptidase N-like N-terminal" evidence="21">
    <location>
        <begin position="31"/>
        <end position="224"/>
    </location>
</feature>
<keyword evidence="23" id="KW-1185">Reference proteome</keyword>
<evidence type="ECO:0000256" key="11">
    <source>
        <dbReference type="ARBA" id="ARBA00023049"/>
    </source>
</evidence>
<dbReference type="FunFam" id="2.60.40.1730:FF:000016">
    <property type="entry name" value="Aminopeptidase"/>
    <property type="match status" value="1"/>
</dbReference>
<proteinExistence type="inferred from homology"/>
<dbReference type="GO" id="GO:0006508">
    <property type="term" value="P:proteolysis"/>
    <property type="evidence" value="ECO:0007669"/>
    <property type="project" value="UniProtKB-KW"/>
</dbReference>
<evidence type="ECO:0000256" key="12">
    <source>
        <dbReference type="ARBA" id="ARBA00023136"/>
    </source>
</evidence>
<evidence type="ECO:0000256" key="1">
    <source>
        <dbReference type="ARBA" id="ARBA00004609"/>
    </source>
</evidence>
<evidence type="ECO:0000256" key="6">
    <source>
        <dbReference type="ARBA" id="ARBA00022670"/>
    </source>
</evidence>
<dbReference type="InterPro" id="IPR027268">
    <property type="entry name" value="Peptidase_M4/M1_CTD_sf"/>
</dbReference>
<evidence type="ECO:0000259" key="20">
    <source>
        <dbReference type="Pfam" id="PF11838"/>
    </source>
</evidence>
<feature type="binding site" evidence="16">
    <location>
        <position position="338"/>
    </location>
    <ligand>
        <name>Zn(2+)</name>
        <dbReference type="ChEBI" id="CHEBI:29105"/>
        <note>catalytic</note>
    </ligand>
</feature>
<dbReference type="GO" id="GO:0005737">
    <property type="term" value="C:cytoplasm"/>
    <property type="evidence" value="ECO:0007669"/>
    <property type="project" value="TreeGrafter"/>
</dbReference>
<dbReference type="GO" id="GO:0098552">
    <property type="term" value="C:side of membrane"/>
    <property type="evidence" value="ECO:0007669"/>
    <property type="project" value="UniProtKB-KW"/>
</dbReference>
<keyword evidence="12" id="KW-0472">Membrane</keyword>
<comment type="subcellular location">
    <subcellularLocation>
        <location evidence="1">Cell membrane</location>
        <topology evidence="1">Lipid-anchor</topology>
        <topology evidence="1">GPI-anchor</topology>
    </subcellularLocation>
</comment>
<evidence type="ECO:0000256" key="13">
    <source>
        <dbReference type="ARBA" id="ARBA00023180"/>
    </source>
</evidence>
<dbReference type="GO" id="GO:0005615">
    <property type="term" value="C:extracellular space"/>
    <property type="evidence" value="ECO:0007669"/>
    <property type="project" value="TreeGrafter"/>
</dbReference>
<dbReference type="STRING" id="7244.B4LPL8"/>
<dbReference type="PANTHER" id="PTHR11533:SF253">
    <property type="entry name" value="AMINOPEPTIDASE-RELATED"/>
    <property type="match status" value="1"/>
</dbReference>
<dbReference type="eggNOG" id="KOG1046">
    <property type="taxonomic scope" value="Eukaryota"/>
</dbReference>
<dbReference type="Gene3D" id="2.60.40.1730">
    <property type="entry name" value="tricorn interacting facor f3 domain"/>
    <property type="match status" value="1"/>
</dbReference>
<dbReference type="AlphaFoldDB" id="B4LPL8"/>
<dbReference type="GO" id="GO:0070006">
    <property type="term" value="F:metalloaminopeptidase activity"/>
    <property type="evidence" value="ECO:0007669"/>
    <property type="project" value="TreeGrafter"/>
</dbReference>
<evidence type="ECO:0000259" key="19">
    <source>
        <dbReference type="Pfam" id="PF01433"/>
    </source>
</evidence>
<dbReference type="InterPro" id="IPR024571">
    <property type="entry name" value="ERAP1-like_C_dom"/>
</dbReference>
<keyword evidence="11 18" id="KW-0482">Metalloprotease</keyword>
<keyword evidence="13" id="KW-0325">Glycoprotein</keyword>
<keyword evidence="7 16" id="KW-0479">Metal-binding</keyword>
<evidence type="ECO:0000256" key="7">
    <source>
        <dbReference type="ARBA" id="ARBA00022723"/>
    </source>
</evidence>